<dbReference type="GeneID" id="25314191"/>
<evidence type="ECO:0000313" key="4">
    <source>
        <dbReference type="EMBL" id="KKA24109.1"/>
    </source>
</evidence>
<dbReference type="Gene3D" id="3.20.20.70">
    <property type="entry name" value="Aldolase class I"/>
    <property type="match status" value="1"/>
</dbReference>
<dbReference type="AlphaFoldDB" id="A0A0F4Z0R5"/>
<feature type="compositionally biased region" description="Polar residues" evidence="3">
    <location>
        <begin position="343"/>
        <end position="355"/>
    </location>
</feature>
<keyword evidence="2" id="KW-0665">Pyrimidine biosynthesis</keyword>
<dbReference type="InterPro" id="IPR013785">
    <property type="entry name" value="Aldolase_TIM"/>
</dbReference>
<dbReference type="STRING" id="1408163.A0A0F4Z0R5"/>
<comment type="caution">
    <text evidence="4">The sequence shown here is derived from an EMBL/GenBank/DDBJ whole genome shotgun (WGS) entry which is preliminary data.</text>
</comment>
<reference evidence="4 5" key="1">
    <citation type="submission" date="2015-04" db="EMBL/GenBank/DDBJ databases">
        <authorList>
            <person name="Heijne W.H."/>
            <person name="Fedorova N.D."/>
            <person name="Nierman W.C."/>
            <person name="Vollebregt A.W."/>
            <person name="Zhao Z."/>
            <person name="Wu L."/>
            <person name="Kumar M."/>
            <person name="Stam H."/>
            <person name="van den Berg M.A."/>
            <person name="Pel H.J."/>
        </authorList>
    </citation>
    <scope>NUCLEOTIDE SEQUENCE [LARGE SCALE GENOMIC DNA]</scope>
    <source>
        <strain evidence="4 5">CBS 393.64</strain>
    </source>
</reference>
<feature type="region of interest" description="Disordered" evidence="3">
    <location>
        <begin position="335"/>
        <end position="382"/>
    </location>
</feature>
<name>A0A0F4Z0R5_RASE3</name>
<dbReference type="PANTHER" id="PTHR19278">
    <property type="entry name" value="OROTATE PHOSPHORIBOSYLTRANSFERASE"/>
    <property type="match status" value="1"/>
</dbReference>
<dbReference type="PANTHER" id="PTHR19278:SF9">
    <property type="entry name" value="URIDINE 5'-MONOPHOSPHATE SYNTHASE"/>
    <property type="match status" value="1"/>
</dbReference>
<accession>A0A0F4Z0R5</accession>
<sequence>MPTTLAEASSLPVNPVTAYLRELQHSKTGLPHGQLVCVSASPTVTTTDALLRLAASVGPHIAIFQVHADIIDDWSSYTVHELTLLAKKHNFLLWEGGRLLNFSSDIPSTSQAESRERRREDVDMVRRMYTKGVVSVASWAGLATSWASAVPAQQQDSDILIPLKGPLTTSRTVMMLALCTICARRTLTLTPIWSPPVRRASTISLTRSITQHSEPSSPSSPRDTLQPSENITENGIYADWPNALSPSPLLARGLVLCLPSATDFPFSVAYRDSCLAAARANRDFVVGFLCNEPWTLVSQRSDVLDVNRATSGGDKRDGDSPAQEEREESFIIFSPLHADAGPQPSTRDGNRSSSVDWDRTRSSSAMDTIDESSASTQPNGLSAQAKVLHATISRAIESRDSGRNMEPVREGTSPAGHGLLHIPIVTLGL</sequence>
<dbReference type="GO" id="GO:0006222">
    <property type="term" value="P:UMP biosynthetic process"/>
    <property type="evidence" value="ECO:0007669"/>
    <property type="project" value="TreeGrafter"/>
</dbReference>
<gene>
    <name evidence="4" type="ORF">T310_1840</name>
</gene>
<feature type="compositionally biased region" description="Polar residues" evidence="3">
    <location>
        <begin position="362"/>
        <end position="382"/>
    </location>
</feature>
<feature type="region of interest" description="Disordered" evidence="3">
    <location>
        <begin position="307"/>
        <end position="326"/>
    </location>
</feature>
<dbReference type="GO" id="GO:0019856">
    <property type="term" value="P:pyrimidine nucleobase biosynthetic process"/>
    <property type="evidence" value="ECO:0007669"/>
    <property type="project" value="TreeGrafter"/>
</dbReference>
<evidence type="ECO:0000256" key="1">
    <source>
        <dbReference type="ARBA" id="ARBA00004725"/>
    </source>
</evidence>
<keyword evidence="5" id="KW-1185">Reference proteome</keyword>
<feature type="region of interest" description="Disordered" evidence="3">
    <location>
        <begin position="207"/>
        <end position="228"/>
    </location>
</feature>
<dbReference type="GO" id="GO:0004588">
    <property type="term" value="F:orotate phosphoribosyltransferase activity"/>
    <property type="evidence" value="ECO:0007669"/>
    <property type="project" value="TreeGrafter"/>
</dbReference>
<evidence type="ECO:0000256" key="3">
    <source>
        <dbReference type="SAM" id="MobiDB-lite"/>
    </source>
</evidence>
<comment type="pathway">
    <text evidence="1">Pyrimidine metabolism; UMP biosynthesis via de novo pathway.</text>
</comment>
<dbReference type="EMBL" id="LASV01000074">
    <property type="protein sequence ID" value="KKA24109.1"/>
    <property type="molecule type" value="Genomic_DNA"/>
</dbReference>
<evidence type="ECO:0000313" key="5">
    <source>
        <dbReference type="Proteomes" id="UP000053958"/>
    </source>
</evidence>
<proteinExistence type="predicted"/>
<organism evidence="4 5">
    <name type="scientific">Rasamsonia emersonii (strain ATCC 16479 / CBS 393.64 / IMI 116815)</name>
    <dbReference type="NCBI Taxonomy" id="1408163"/>
    <lineage>
        <taxon>Eukaryota</taxon>
        <taxon>Fungi</taxon>
        <taxon>Dikarya</taxon>
        <taxon>Ascomycota</taxon>
        <taxon>Pezizomycotina</taxon>
        <taxon>Eurotiomycetes</taxon>
        <taxon>Eurotiomycetidae</taxon>
        <taxon>Eurotiales</taxon>
        <taxon>Trichocomaceae</taxon>
        <taxon>Rasamsonia</taxon>
    </lineage>
</organism>
<dbReference type="Proteomes" id="UP000053958">
    <property type="component" value="Unassembled WGS sequence"/>
</dbReference>
<protein>
    <submittedName>
        <fullName evidence="4">Uncharacterized protein</fullName>
    </submittedName>
</protein>
<dbReference type="OrthoDB" id="10263753at2759"/>
<evidence type="ECO:0000256" key="2">
    <source>
        <dbReference type="ARBA" id="ARBA00022975"/>
    </source>
</evidence>
<dbReference type="RefSeq" id="XP_013330721.1">
    <property type="nucleotide sequence ID" value="XM_013475267.1"/>
</dbReference>